<dbReference type="CDD" id="cd22231">
    <property type="entry name" value="RHH_NikR_HicB-like"/>
    <property type="match status" value="1"/>
</dbReference>
<dbReference type="Proteomes" id="UP000186895">
    <property type="component" value="Unassembled WGS sequence"/>
</dbReference>
<dbReference type="InterPro" id="IPR010985">
    <property type="entry name" value="Ribbon_hlx_hlx"/>
</dbReference>
<accession>A0A1N6N7A4</accession>
<protein>
    <recommendedName>
        <fullName evidence="2">Antitoxin ParD</fullName>
    </recommendedName>
</protein>
<dbReference type="STRING" id="49186.SAMN05421647_10189"/>
<dbReference type="InterPro" id="IPR038296">
    <property type="entry name" value="ParD_sf"/>
</dbReference>
<comment type="similarity">
    <text evidence="1">Belongs to the ParD antitoxin family.</text>
</comment>
<sequence length="85" mass="9568">MHVSLTPELESRVKAKVESGLYNNASEVIREALRFMDTHEDWVHEVKLARLREQLKVGTDQLDSGEGIAIESKAALDSLFDDIKS</sequence>
<dbReference type="GO" id="GO:0006355">
    <property type="term" value="P:regulation of DNA-templated transcription"/>
    <property type="evidence" value="ECO:0007669"/>
    <property type="project" value="InterPro"/>
</dbReference>
<dbReference type="PANTHER" id="PTHR36582:SF2">
    <property type="entry name" value="ANTITOXIN PARD"/>
    <property type="match status" value="1"/>
</dbReference>
<dbReference type="eggNOG" id="COG3609">
    <property type="taxonomic scope" value="Bacteria"/>
</dbReference>
<dbReference type="AlphaFoldDB" id="A0A1N6N7A4"/>
<evidence type="ECO:0000313" key="5">
    <source>
        <dbReference type="EMBL" id="SIP87936.1"/>
    </source>
</evidence>
<dbReference type="PANTHER" id="PTHR36582">
    <property type="entry name" value="ANTITOXIN PARD"/>
    <property type="match status" value="1"/>
</dbReference>
<dbReference type="Pfam" id="PF03693">
    <property type="entry name" value="ParD_antitoxin"/>
    <property type="match status" value="1"/>
</dbReference>
<evidence type="ECO:0000256" key="3">
    <source>
        <dbReference type="ARBA" id="ARBA00022649"/>
    </source>
</evidence>
<dbReference type="SUPFAM" id="SSF47598">
    <property type="entry name" value="Ribbon-helix-helix"/>
    <property type="match status" value="1"/>
</dbReference>
<dbReference type="InterPro" id="IPR022789">
    <property type="entry name" value="ParD"/>
</dbReference>
<gene>
    <name evidence="5" type="ORF">SAMN05421647_10189</name>
</gene>
<evidence type="ECO:0000256" key="2">
    <source>
        <dbReference type="ARBA" id="ARBA00017940"/>
    </source>
</evidence>
<comment type="function">
    <text evidence="4">Antitoxin component of a type II toxin-antitoxin (TA) system. Neutralizes the effect of toxin ParE.</text>
</comment>
<keyword evidence="3" id="KW-1277">Toxin-antitoxin system</keyword>
<organism evidence="5 6">
    <name type="scientific">Marinobacterium stanieri</name>
    <dbReference type="NCBI Taxonomy" id="49186"/>
    <lineage>
        <taxon>Bacteria</taxon>
        <taxon>Pseudomonadati</taxon>
        <taxon>Pseudomonadota</taxon>
        <taxon>Gammaproteobacteria</taxon>
        <taxon>Oceanospirillales</taxon>
        <taxon>Oceanospirillaceae</taxon>
        <taxon>Marinobacterium</taxon>
    </lineage>
</organism>
<evidence type="ECO:0000256" key="4">
    <source>
        <dbReference type="ARBA" id="ARBA00037106"/>
    </source>
</evidence>
<proteinExistence type="inferred from homology"/>
<name>A0A1N6N7A4_9GAMM</name>
<keyword evidence="6" id="KW-1185">Reference proteome</keyword>
<dbReference type="NCBIfam" id="TIGR02606">
    <property type="entry name" value="antidote_CC2985"/>
    <property type="match status" value="1"/>
</dbReference>
<dbReference type="EMBL" id="FTMN01000001">
    <property type="protein sequence ID" value="SIP87936.1"/>
    <property type="molecule type" value="Genomic_DNA"/>
</dbReference>
<evidence type="ECO:0000313" key="6">
    <source>
        <dbReference type="Proteomes" id="UP000186895"/>
    </source>
</evidence>
<dbReference type="RefSeq" id="WP_076459993.1">
    <property type="nucleotide sequence ID" value="NZ_FTMN01000001.1"/>
</dbReference>
<reference evidence="5 6" key="1">
    <citation type="submission" date="2017-01" db="EMBL/GenBank/DDBJ databases">
        <authorList>
            <person name="Mah S.A."/>
            <person name="Swanson W.J."/>
            <person name="Moy G.W."/>
            <person name="Vacquier V.D."/>
        </authorList>
    </citation>
    <scope>NUCLEOTIDE SEQUENCE [LARGE SCALE GENOMIC DNA]</scope>
    <source>
        <strain evidence="5 6">DSM 7027</strain>
    </source>
</reference>
<dbReference type="Gene3D" id="6.10.10.120">
    <property type="entry name" value="Antitoxin ParD1-like"/>
    <property type="match status" value="1"/>
</dbReference>
<evidence type="ECO:0000256" key="1">
    <source>
        <dbReference type="ARBA" id="ARBA00008580"/>
    </source>
</evidence>